<dbReference type="InterPro" id="IPR036271">
    <property type="entry name" value="Tet_transcr_reg_TetR-rel_C_sf"/>
</dbReference>
<evidence type="ECO:0000256" key="2">
    <source>
        <dbReference type="PROSITE-ProRule" id="PRU00335"/>
    </source>
</evidence>
<accession>E3IVE6</accession>
<dbReference type="PANTHER" id="PTHR30055">
    <property type="entry name" value="HTH-TYPE TRANSCRIPTIONAL REGULATOR RUTR"/>
    <property type="match status" value="1"/>
</dbReference>
<dbReference type="GO" id="GO:0003700">
    <property type="term" value="F:DNA-binding transcription factor activity"/>
    <property type="evidence" value="ECO:0007669"/>
    <property type="project" value="TreeGrafter"/>
</dbReference>
<keyword evidence="1 2" id="KW-0238">DNA-binding</keyword>
<dbReference type="EMBL" id="CP002299">
    <property type="protein sequence ID" value="ADP81310.1"/>
    <property type="molecule type" value="Genomic_DNA"/>
</dbReference>
<dbReference type="InParanoid" id="E3IVE6"/>
<sequence>MFARRGLHGARIEEIAAVAKVSRGAFYQYFDSKDSVFTEVLHEVEKDVLDTFASLREVTADLDGYQAIQDWIDTYLTVCDKWLPMLRVFVENESPDSPHGHFGAQLVTKSAQLLARRLRGGLPPEVDSHLTAVALLAMVDRFSYASAAYHLDVGRVTVVHTLAVVAFRMVHPEVDLDARPLPLPAAS</sequence>
<gene>
    <name evidence="4" type="ordered locus">FraEuI1c_3298</name>
</gene>
<reference evidence="4 5" key="1">
    <citation type="submission" date="2010-10" db="EMBL/GenBank/DDBJ databases">
        <title>Complete sequence of Frankia sp. EuI1c.</title>
        <authorList>
            <consortium name="US DOE Joint Genome Institute"/>
            <person name="Lucas S."/>
            <person name="Copeland A."/>
            <person name="Lapidus A."/>
            <person name="Cheng J.-F."/>
            <person name="Bruce D."/>
            <person name="Goodwin L."/>
            <person name="Pitluck S."/>
            <person name="Chertkov O."/>
            <person name="Detter J.C."/>
            <person name="Han C."/>
            <person name="Tapia R."/>
            <person name="Land M."/>
            <person name="Hauser L."/>
            <person name="Jeffries C."/>
            <person name="Kyrpides N."/>
            <person name="Ivanova N."/>
            <person name="Mikhailova N."/>
            <person name="Beauchemin N."/>
            <person name="Sen A."/>
            <person name="Sur S.A."/>
            <person name="Gtari M."/>
            <person name="Wall L."/>
            <person name="Tisa L."/>
            <person name="Woyke T."/>
        </authorList>
    </citation>
    <scope>NUCLEOTIDE SEQUENCE [LARGE SCALE GENOMIC DNA]</scope>
    <source>
        <strain evidence="5">DSM 45817 / CECT 9037 / EuI1c</strain>
    </source>
</reference>
<dbReference type="Proteomes" id="UP000002484">
    <property type="component" value="Chromosome"/>
</dbReference>
<name>E3IVE6_PSEI1</name>
<dbReference type="InterPro" id="IPR050109">
    <property type="entry name" value="HTH-type_TetR-like_transc_reg"/>
</dbReference>
<dbReference type="InterPro" id="IPR001647">
    <property type="entry name" value="HTH_TetR"/>
</dbReference>
<dbReference type="Pfam" id="PF00440">
    <property type="entry name" value="TetR_N"/>
    <property type="match status" value="1"/>
</dbReference>
<protein>
    <submittedName>
        <fullName evidence="4">Regulatory protein TetR</fullName>
    </submittedName>
</protein>
<dbReference type="Gene3D" id="1.10.10.60">
    <property type="entry name" value="Homeodomain-like"/>
    <property type="match status" value="1"/>
</dbReference>
<dbReference type="STRING" id="298654.FraEuI1c_3298"/>
<organism evidence="4 5">
    <name type="scientific">Pseudofrankia inefficax (strain DSM 45817 / CECT 9037 / DDB 130130 / EuI1c)</name>
    <name type="common">Frankia inefficax</name>
    <dbReference type="NCBI Taxonomy" id="298654"/>
    <lineage>
        <taxon>Bacteria</taxon>
        <taxon>Bacillati</taxon>
        <taxon>Actinomycetota</taxon>
        <taxon>Actinomycetes</taxon>
        <taxon>Frankiales</taxon>
        <taxon>Frankiaceae</taxon>
        <taxon>Pseudofrankia</taxon>
    </lineage>
</organism>
<evidence type="ECO:0000256" key="1">
    <source>
        <dbReference type="ARBA" id="ARBA00023125"/>
    </source>
</evidence>
<evidence type="ECO:0000313" key="4">
    <source>
        <dbReference type="EMBL" id="ADP81310.1"/>
    </source>
</evidence>
<dbReference type="PANTHER" id="PTHR30055:SF223">
    <property type="entry name" value="HTH-TYPE TRANSCRIPTIONAL REGULATOR UIDR"/>
    <property type="match status" value="1"/>
</dbReference>
<feature type="domain" description="HTH tetR-type" evidence="3">
    <location>
        <begin position="1"/>
        <end position="48"/>
    </location>
</feature>
<dbReference type="SUPFAM" id="SSF48498">
    <property type="entry name" value="Tetracyclin repressor-like, C-terminal domain"/>
    <property type="match status" value="1"/>
</dbReference>
<dbReference type="KEGG" id="fri:FraEuI1c_3298"/>
<dbReference type="InterPro" id="IPR009057">
    <property type="entry name" value="Homeodomain-like_sf"/>
</dbReference>
<keyword evidence="5" id="KW-1185">Reference proteome</keyword>
<dbReference type="SUPFAM" id="SSF46689">
    <property type="entry name" value="Homeodomain-like"/>
    <property type="match status" value="1"/>
</dbReference>
<dbReference type="GO" id="GO:0000976">
    <property type="term" value="F:transcription cis-regulatory region binding"/>
    <property type="evidence" value="ECO:0007669"/>
    <property type="project" value="TreeGrafter"/>
</dbReference>
<feature type="DNA-binding region" description="H-T-H motif" evidence="2">
    <location>
        <begin position="11"/>
        <end position="30"/>
    </location>
</feature>
<evidence type="ECO:0000259" key="3">
    <source>
        <dbReference type="PROSITE" id="PS50977"/>
    </source>
</evidence>
<evidence type="ECO:0000313" key="5">
    <source>
        <dbReference type="Proteomes" id="UP000002484"/>
    </source>
</evidence>
<dbReference type="HOGENOM" id="CLU_1445715_0_0_11"/>
<dbReference type="AlphaFoldDB" id="E3IVE6"/>
<dbReference type="PROSITE" id="PS50977">
    <property type="entry name" value="HTH_TETR_2"/>
    <property type="match status" value="1"/>
</dbReference>
<proteinExistence type="predicted"/>
<dbReference type="Gene3D" id="1.10.357.10">
    <property type="entry name" value="Tetracycline Repressor, domain 2"/>
    <property type="match status" value="1"/>
</dbReference>